<dbReference type="InterPro" id="IPR013656">
    <property type="entry name" value="PAS_4"/>
</dbReference>
<dbReference type="Gene3D" id="1.20.120.1530">
    <property type="match status" value="1"/>
</dbReference>
<name>A0A1W2G853_REIFA</name>
<evidence type="ECO:0000256" key="2">
    <source>
        <dbReference type="ARBA" id="ARBA00029447"/>
    </source>
</evidence>
<evidence type="ECO:0000259" key="6">
    <source>
        <dbReference type="PROSITE" id="PS50113"/>
    </source>
</evidence>
<dbReference type="PROSITE" id="PS50113">
    <property type="entry name" value="PAC"/>
    <property type="match status" value="1"/>
</dbReference>
<feature type="transmembrane region" description="Helical" evidence="4">
    <location>
        <begin position="6"/>
        <end position="22"/>
    </location>
</feature>
<evidence type="ECO:0000313" key="8">
    <source>
        <dbReference type="EMBL" id="SMD32466.1"/>
    </source>
</evidence>
<dbReference type="SMART" id="SM00304">
    <property type="entry name" value="HAMP"/>
    <property type="match status" value="1"/>
</dbReference>
<dbReference type="Proteomes" id="UP000192472">
    <property type="component" value="Unassembled WGS sequence"/>
</dbReference>
<dbReference type="RefSeq" id="WP_084371124.1">
    <property type="nucleotide sequence ID" value="NZ_FWYF01000001.1"/>
</dbReference>
<evidence type="ECO:0000256" key="1">
    <source>
        <dbReference type="ARBA" id="ARBA00023224"/>
    </source>
</evidence>
<evidence type="ECO:0000259" key="7">
    <source>
        <dbReference type="PROSITE" id="PS50885"/>
    </source>
</evidence>
<dbReference type="InterPro" id="IPR004089">
    <property type="entry name" value="MCPsignal_dom"/>
</dbReference>
<dbReference type="EMBL" id="FWYF01000001">
    <property type="protein sequence ID" value="SMD32466.1"/>
    <property type="molecule type" value="Genomic_DNA"/>
</dbReference>
<dbReference type="OrthoDB" id="1123498at2"/>
<evidence type="ECO:0000313" key="9">
    <source>
        <dbReference type="Proteomes" id="UP000192472"/>
    </source>
</evidence>
<feature type="transmembrane region" description="Helical" evidence="4">
    <location>
        <begin position="59"/>
        <end position="80"/>
    </location>
</feature>
<dbReference type="GO" id="GO:0007165">
    <property type="term" value="P:signal transduction"/>
    <property type="evidence" value="ECO:0007669"/>
    <property type="project" value="UniProtKB-KW"/>
</dbReference>
<organism evidence="8 9">
    <name type="scientific">Reichenbachiella faecimaris</name>
    <dbReference type="NCBI Taxonomy" id="692418"/>
    <lineage>
        <taxon>Bacteria</taxon>
        <taxon>Pseudomonadati</taxon>
        <taxon>Bacteroidota</taxon>
        <taxon>Cytophagia</taxon>
        <taxon>Cytophagales</taxon>
        <taxon>Reichenbachiellaceae</taxon>
        <taxon>Reichenbachiella</taxon>
    </lineage>
</organism>
<dbReference type="SUPFAM" id="SSF58104">
    <property type="entry name" value="Methyl-accepting chemotaxis protein (MCP) signaling domain"/>
    <property type="match status" value="1"/>
</dbReference>
<keyword evidence="1 3" id="KW-0807">Transducer</keyword>
<gene>
    <name evidence="8" type="ORF">SAMN04488029_0811</name>
</gene>
<accession>A0A1W2G853</accession>
<dbReference type="PANTHER" id="PTHR32089:SF112">
    <property type="entry name" value="LYSOZYME-LIKE PROTEIN-RELATED"/>
    <property type="match status" value="1"/>
</dbReference>
<evidence type="ECO:0000256" key="4">
    <source>
        <dbReference type="SAM" id="Phobius"/>
    </source>
</evidence>
<sequence>MESFEMILMACQIGLFAGIYMLAQVNFISVLNKIMMGCTAFALSIGLSAYLFGVSTQPFYWMIFMAAGLGLQIVMLYSFFTEPIIRLKRIIVNWADNSDHLVEKKSYNEKDEFDFIEKELNGLFNNRRMTLQLAKDMAAGNLNTTFDESAETDALSLSILQLRSTLQDFIAETQTVVSQAAREGDLNAQMVTENKNGAWEELSTGINEMVNSFSSPLGRINVIIRALANGDLSPRYSAQEKGDIYRMAENLNLALENLDGLMAQIQLNTNIIDESAEEMKVSSQEMNTNTVEIASAIGQMSNGAQAQLQKIEEASNLIEGILASADEMGKKSGEINSAAKEGVASSEKGLERINQVVSGMKEIGGFSEATSDTMRVLTDQSGEISIALKVITEIAAQTNLLALNAAIEAAQAGDAGRGFAVVADEIRKLAEDAKSSAKTIEVLVTDVQSDTAKAAKTIGAMVESVKNGEKRSVEAAEAFNQINDSSNKTLMHSEEILSASQKQISAINEVVGITESIVVIAEQTAAGTDEVAASASELSSGMETYHEKVEGLAHVADSLKEGLSMVKVSDSSVENTAIFKMKEAYEKEKYLLDALLNHMPDLIYFKDRECNFIRNSMSHAKRFGLDSPLELVGKNDFDFFGENAREQFEIEKRIMKTCEPILNEVEKKVLKNGDVSYKSSTKLPLYDLDNQVVGIFGISRDVTEETLSKLEMEKEIELLRTSERKLLEQLEADHKKGLRQTA</sequence>
<dbReference type="InterPro" id="IPR003660">
    <property type="entry name" value="HAMP_dom"/>
</dbReference>
<dbReference type="PROSITE" id="PS50111">
    <property type="entry name" value="CHEMOTAXIS_TRANSDUC_2"/>
    <property type="match status" value="1"/>
</dbReference>
<evidence type="ECO:0000259" key="5">
    <source>
        <dbReference type="PROSITE" id="PS50111"/>
    </source>
</evidence>
<protein>
    <submittedName>
        <fullName evidence="8">Methyl-accepting chemotaxis sensory transducer with Pas/Pac sensor</fullName>
    </submittedName>
</protein>
<dbReference type="STRING" id="692418.SAMN04488029_0811"/>
<dbReference type="AlphaFoldDB" id="A0A1W2G853"/>
<dbReference type="Pfam" id="PF00015">
    <property type="entry name" value="MCPsignal"/>
    <property type="match status" value="1"/>
</dbReference>
<dbReference type="InterPro" id="IPR000700">
    <property type="entry name" value="PAS-assoc_C"/>
</dbReference>
<proteinExistence type="inferred from homology"/>
<dbReference type="InterPro" id="IPR000014">
    <property type="entry name" value="PAS"/>
</dbReference>
<feature type="domain" description="HAMP" evidence="7">
    <location>
        <begin position="211"/>
        <end position="263"/>
    </location>
</feature>
<keyword evidence="4" id="KW-0812">Transmembrane</keyword>
<dbReference type="Pfam" id="PF08448">
    <property type="entry name" value="PAS_4"/>
    <property type="match status" value="1"/>
</dbReference>
<reference evidence="8 9" key="1">
    <citation type="submission" date="2017-04" db="EMBL/GenBank/DDBJ databases">
        <authorList>
            <person name="Afonso C.L."/>
            <person name="Miller P.J."/>
            <person name="Scott M.A."/>
            <person name="Spackman E."/>
            <person name="Goraichik I."/>
            <person name="Dimitrov K.M."/>
            <person name="Suarez D.L."/>
            <person name="Swayne D.E."/>
        </authorList>
    </citation>
    <scope>NUCLEOTIDE SEQUENCE [LARGE SCALE GENOMIC DNA]</scope>
    <source>
        <strain evidence="8 9">DSM 26133</strain>
    </source>
</reference>
<dbReference type="PROSITE" id="PS50885">
    <property type="entry name" value="HAMP"/>
    <property type="match status" value="1"/>
</dbReference>
<dbReference type="NCBIfam" id="TIGR00229">
    <property type="entry name" value="sensory_box"/>
    <property type="match status" value="1"/>
</dbReference>
<dbReference type="PANTHER" id="PTHR32089">
    <property type="entry name" value="METHYL-ACCEPTING CHEMOTAXIS PROTEIN MCPB"/>
    <property type="match status" value="1"/>
</dbReference>
<dbReference type="CDD" id="cd11386">
    <property type="entry name" value="MCP_signal"/>
    <property type="match status" value="1"/>
</dbReference>
<feature type="domain" description="Methyl-accepting transducer" evidence="5">
    <location>
        <begin position="282"/>
        <end position="518"/>
    </location>
</feature>
<keyword evidence="4" id="KW-0472">Membrane</keyword>
<dbReference type="Gene3D" id="1.10.287.950">
    <property type="entry name" value="Methyl-accepting chemotaxis protein"/>
    <property type="match status" value="1"/>
</dbReference>
<dbReference type="GO" id="GO:0016020">
    <property type="term" value="C:membrane"/>
    <property type="evidence" value="ECO:0007669"/>
    <property type="project" value="InterPro"/>
</dbReference>
<comment type="similarity">
    <text evidence="2">Belongs to the methyl-accepting chemotaxis (MCP) protein family.</text>
</comment>
<dbReference type="Pfam" id="PF18947">
    <property type="entry name" value="HAMP_2"/>
    <property type="match status" value="1"/>
</dbReference>
<evidence type="ECO:0000256" key="3">
    <source>
        <dbReference type="PROSITE-ProRule" id="PRU00284"/>
    </source>
</evidence>
<keyword evidence="4" id="KW-1133">Transmembrane helix</keyword>
<keyword evidence="9" id="KW-1185">Reference proteome</keyword>
<dbReference type="InterPro" id="IPR035965">
    <property type="entry name" value="PAS-like_dom_sf"/>
</dbReference>
<feature type="transmembrane region" description="Helical" evidence="4">
    <location>
        <begin position="34"/>
        <end position="53"/>
    </location>
</feature>
<dbReference type="SUPFAM" id="SSF55785">
    <property type="entry name" value="PYP-like sensor domain (PAS domain)"/>
    <property type="match status" value="1"/>
</dbReference>
<dbReference type="SMART" id="SM00283">
    <property type="entry name" value="MA"/>
    <property type="match status" value="1"/>
</dbReference>
<dbReference type="Gene3D" id="3.30.450.20">
    <property type="entry name" value="PAS domain"/>
    <property type="match status" value="1"/>
</dbReference>
<feature type="domain" description="PAC" evidence="6">
    <location>
        <begin position="648"/>
        <end position="714"/>
    </location>
</feature>